<dbReference type="PANTHER" id="PTHR40780">
    <property type="entry name" value="DUF3669 DOMAIN-CONTAINING PROTEIN"/>
    <property type="match status" value="1"/>
</dbReference>
<name>A0A2D3V4R4_9PEZI</name>
<keyword evidence="3" id="KW-1185">Reference proteome</keyword>
<gene>
    <name evidence="2" type="ORF">RCC_06300</name>
</gene>
<dbReference type="AlphaFoldDB" id="A0A2D3V4R4"/>
<dbReference type="GeneID" id="35601439"/>
<protein>
    <recommendedName>
        <fullName evidence="1">DUF3669 domain-containing protein</fullName>
    </recommendedName>
</protein>
<accession>A0A2D3V4R4</accession>
<sequence>MNSTPFRQIGKGFCGSVWASDRDGPSIAIKREDGGPERSVANDSAMHMKIECSLQHAQKTLGLATQVLIPHHYALVTADDSAWWSSRASRFPFGYEHCTSLLTERILPLQQEARENLIDMFCLEKAKEAVKKNRQDEDCLVRPYLGRRTHNSAPSRFFTLRNKPLCVDQMESIGLAVEDYARAIAETLAVIYWHSKTDANDIEIVIAPGRTNDGSGDFHSEVLGRHALWVLDFDCVKSLTQDEAGIGRAASTYMRNDPFWPRPGSDVQADQSLWNIFRARFLESSRLILDDDSQLPQMFIDRLELLGEQRRERERVLELQECSQQNSS</sequence>
<evidence type="ECO:0000313" key="2">
    <source>
        <dbReference type="EMBL" id="CZT20440.1"/>
    </source>
</evidence>
<dbReference type="InterPro" id="IPR022137">
    <property type="entry name" value="Znf_prot_DUF3669"/>
</dbReference>
<dbReference type="EMBL" id="FJUY01000009">
    <property type="protein sequence ID" value="CZT20440.1"/>
    <property type="molecule type" value="Genomic_DNA"/>
</dbReference>
<reference evidence="2 3" key="1">
    <citation type="submission" date="2016-03" db="EMBL/GenBank/DDBJ databases">
        <authorList>
            <person name="Ploux O."/>
        </authorList>
    </citation>
    <scope>NUCLEOTIDE SEQUENCE [LARGE SCALE GENOMIC DNA]</scope>
    <source>
        <strain evidence="2 3">URUG2</strain>
    </source>
</reference>
<dbReference type="PANTHER" id="PTHR40780:SF3">
    <property type="entry name" value="DUF3669 DOMAIN-CONTAINING PROTEIN"/>
    <property type="match status" value="1"/>
</dbReference>
<feature type="domain" description="DUF3669" evidence="1">
    <location>
        <begin position="228"/>
        <end position="291"/>
    </location>
</feature>
<proteinExistence type="predicted"/>
<dbReference type="Proteomes" id="UP000225277">
    <property type="component" value="Unassembled WGS sequence"/>
</dbReference>
<evidence type="ECO:0000259" key="1">
    <source>
        <dbReference type="Pfam" id="PF12417"/>
    </source>
</evidence>
<dbReference type="OrthoDB" id="2993351at2759"/>
<evidence type="ECO:0000313" key="3">
    <source>
        <dbReference type="Proteomes" id="UP000225277"/>
    </source>
</evidence>
<dbReference type="Pfam" id="PF12417">
    <property type="entry name" value="DUF3669"/>
    <property type="match status" value="1"/>
</dbReference>
<organism evidence="2 3">
    <name type="scientific">Ramularia collo-cygni</name>
    <dbReference type="NCBI Taxonomy" id="112498"/>
    <lineage>
        <taxon>Eukaryota</taxon>
        <taxon>Fungi</taxon>
        <taxon>Dikarya</taxon>
        <taxon>Ascomycota</taxon>
        <taxon>Pezizomycotina</taxon>
        <taxon>Dothideomycetes</taxon>
        <taxon>Dothideomycetidae</taxon>
        <taxon>Mycosphaerellales</taxon>
        <taxon>Mycosphaerellaceae</taxon>
        <taxon>Ramularia</taxon>
    </lineage>
</organism>
<dbReference type="RefSeq" id="XP_023627329.1">
    <property type="nucleotide sequence ID" value="XM_023771561.1"/>
</dbReference>